<dbReference type="InterPro" id="IPR044293">
    <property type="entry name" value="PRE"/>
</dbReference>
<keyword evidence="2" id="KW-0341">Growth regulation</keyword>
<evidence type="ECO:0000256" key="3">
    <source>
        <dbReference type="ARBA" id="ARBA00023015"/>
    </source>
</evidence>
<dbReference type="Gene3D" id="4.10.280.10">
    <property type="entry name" value="Helix-loop-helix DNA-binding domain"/>
    <property type="match status" value="1"/>
</dbReference>
<evidence type="ECO:0000313" key="8">
    <source>
        <dbReference type="Proteomes" id="UP000243975"/>
    </source>
</evidence>
<evidence type="ECO:0000256" key="4">
    <source>
        <dbReference type="ARBA" id="ARBA00023163"/>
    </source>
</evidence>
<name>A0A118JYG1_CYNCS</name>
<organism evidence="7 8">
    <name type="scientific">Cynara cardunculus var. scolymus</name>
    <name type="common">Globe artichoke</name>
    <name type="synonym">Cynara scolymus</name>
    <dbReference type="NCBI Taxonomy" id="59895"/>
    <lineage>
        <taxon>Eukaryota</taxon>
        <taxon>Viridiplantae</taxon>
        <taxon>Streptophyta</taxon>
        <taxon>Embryophyta</taxon>
        <taxon>Tracheophyta</taxon>
        <taxon>Spermatophyta</taxon>
        <taxon>Magnoliopsida</taxon>
        <taxon>eudicotyledons</taxon>
        <taxon>Gunneridae</taxon>
        <taxon>Pentapetalae</taxon>
        <taxon>asterids</taxon>
        <taxon>campanulids</taxon>
        <taxon>Asterales</taxon>
        <taxon>Asteraceae</taxon>
        <taxon>Carduoideae</taxon>
        <taxon>Cardueae</taxon>
        <taxon>Carduinae</taxon>
        <taxon>Cynara</taxon>
    </lineage>
</organism>
<evidence type="ECO:0000256" key="5">
    <source>
        <dbReference type="ARBA" id="ARBA00023242"/>
    </source>
</evidence>
<comment type="caution">
    <text evidence="7">The sequence shown here is derived from an EMBL/GenBank/DDBJ whole genome shotgun (WGS) entry which is preliminary data.</text>
</comment>
<dbReference type="InterPro" id="IPR036638">
    <property type="entry name" value="HLH_DNA-bd_sf"/>
</dbReference>
<dbReference type="PANTHER" id="PTHR46446">
    <property type="entry name" value="TRANSCRIPTION FACTOR PRE"/>
    <property type="match status" value="1"/>
</dbReference>
<keyword evidence="5" id="KW-0539">Nucleus</keyword>
<proteinExistence type="predicted"/>
<dbReference type="Pfam" id="PF23174">
    <property type="entry name" value="bHLH_ILI"/>
    <property type="match status" value="1"/>
</dbReference>
<evidence type="ECO:0000256" key="6">
    <source>
        <dbReference type="SAM" id="Coils"/>
    </source>
</evidence>
<dbReference type="PANTHER" id="PTHR46446:SF11">
    <property type="entry name" value="TRANSCRIPTION FACTOR PRE6"/>
    <property type="match status" value="1"/>
</dbReference>
<evidence type="ECO:0000256" key="2">
    <source>
        <dbReference type="ARBA" id="ARBA00022604"/>
    </source>
</evidence>
<dbReference type="Gramene" id="KVH97737">
    <property type="protein sequence ID" value="KVH97737"/>
    <property type="gene ID" value="Ccrd_000136"/>
</dbReference>
<accession>A0A118JYG1</accession>
<keyword evidence="4" id="KW-0804">Transcription</keyword>
<dbReference type="EMBL" id="LEKV01003819">
    <property type="protein sequence ID" value="KVH97737.1"/>
    <property type="molecule type" value="Genomic_DNA"/>
</dbReference>
<dbReference type="STRING" id="59895.A0A118JYG1"/>
<dbReference type="GO" id="GO:0006355">
    <property type="term" value="P:regulation of DNA-templated transcription"/>
    <property type="evidence" value="ECO:0007669"/>
    <property type="project" value="InterPro"/>
</dbReference>
<keyword evidence="6" id="KW-0175">Coiled coil</keyword>
<dbReference type="GO" id="GO:0046983">
    <property type="term" value="F:protein dimerization activity"/>
    <property type="evidence" value="ECO:0007669"/>
    <property type="project" value="InterPro"/>
</dbReference>
<protein>
    <submittedName>
        <fullName evidence="7">Myc-type, basic helix-loop-helix (BHLH) domain-containing protein</fullName>
    </submittedName>
</protein>
<evidence type="ECO:0000313" key="7">
    <source>
        <dbReference type="EMBL" id="KVH97737.1"/>
    </source>
</evidence>
<reference evidence="7 8" key="1">
    <citation type="journal article" date="2016" name="Sci. Rep.">
        <title>The genome sequence of the outbreeding globe artichoke constructed de novo incorporating a phase-aware low-pass sequencing strategy of F1 progeny.</title>
        <authorList>
            <person name="Scaglione D."/>
            <person name="Reyes-Chin-Wo S."/>
            <person name="Acquadro A."/>
            <person name="Froenicke L."/>
            <person name="Portis E."/>
            <person name="Beitel C."/>
            <person name="Tirone M."/>
            <person name="Mauro R."/>
            <person name="Lo Monaco A."/>
            <person name="Mauromicale G."/>
            <person name="Faccioli P."/>
            <person name="Cattivelli L."/>
            <person name="Rieseberg L."/>
            <person name="Michelmore R."/>
            <person name="Lanteri S."/>
        </authorList>
    </citation>
    <scope>NUCLEOTIDE SEQUENCE [LARGE SCALE GENOMIC DNA]</scope>
    <source>
        <strain evidence="7">2C</strain>
    </source>
</reference>
<keyword evidence="8" id="KW-1185">Reference proteome</keyword>
<dbReference type="SUPFAM" id="SSF47459">
    <property type="entry name" value="HLH, helix-loop-helix DNA-binding domain"/>
    <property type="match status" value="1"/>
</dbReference>
<evidence type="ECO:0000256" key="1">
    <source>
        <dbReference type="ARBA" id="ARBA00004123"/>
    </source>
</evidence>
<keyword evidence="3" id="KW-0805">Transcription regulation</keyword>
<dbReference type="GO" id="GO:0005634">
    <property type="term" value="C:nucleus"/>
    <property type="evidence" value="ECO:0007669"/>
    <property type="project" value="UniProtKB-SubCell"/>
</dbReference>
<feature type="coiled-coil region" evidence="6">
    <location>
        <begin position="54"/>
        <end position="81"/>
    </location>
</feature>
<comment type="subcellular location">
    <subcellularLocation>
        <location evidence="1">Nucleus</location>
    </subcellularLocation>
</comment>
<dbReference type="Proteomes" id="UP000243975">
    <property type="component" value="Unassembled WGS sequence"/>
</dbReference>
<dbReference type="AlphaFoldDB" id="A0A118JYG1"/>
<dbReference type="OMA" id="NDHRRKG"/>
<sequence length="99" mass="11417">MSTRRSSYRQTRASMITDDQMADLIYKLQQLIPRHQIHTSHAHSDHKGCNKRILDETCNYIRSLQKEVEELSQRLSELLQSIDANSPQAAIVRSLLLSP</sequence>
<gene>
    <name evidence="7" type="ORF">Ccrd_000136</name>
</gene>
<dbReference type="GO" id="GO:0040008">
    <property type="term" value="P:regulation of growth"/>
    <property type="evidence" value="ECO:0007669"/>
    <property type="project" value="InterPro"/>
</dbReference>